<dbReference type="Gene3D" id="1.10.10.60">
    <property type="entry name" value="Homeodomain-like"/>
    <property type="match status" value="1"/>
</dbReference>
<feature type="DNA-binding region" description="H-T-H motif" evidence="4">
    <location>
        <begin position="37"/>
        <end position="56"/>
    </location>
</feature>
<evidence type="ECO:0000256" key="3">
    <source>
        <dbReference type="ARBA" id="ARBA00023163"/>
    </source>
</evidence>
<dbReference type="InterPro" id="IPR009057">
    <property type="entry name" value="Homeodomain-like_sf"/>
</dbReference>
<dbReference type="InterPro" id="IPR011075">
    <property type="entry name" value="TetR_C"/>
</dbReference>
<protein>
    <submittedName>
        <fullName evidence="6">Transcriptional regulator, AcrR family</fullName>
    </submittedName>
</protein>
<dbReference type="Pfam" id="PF16859">
    <property type="entry name" value="TetR_C_11"/>
    <property type="match status" value="1"/>
</dbReference>
<dbReference type="Pfam" id="PF00440">
    <property type="entry name" value="TetR_N"/>
    <property type="match status" value="1"/>
</dbReference>
<keyword evidence="3" id="KW-0804">Transcription</keyword>
<evidence type="ECO:0000256" key="4">
    <source>
        <dbReference type="PROSITE-ProRule" id="PRU00335"/>
    </source>
</evidence>
<evidence type="ECO:0000256" key="1">
    <source>
        <dbReference type="ARBA" id="ARBA00023015"/>
    </source>
</evidence>
<reference evidence="6" key="1">
    <citation type="submission" date="2020-02" db="EMBL/GenBank/DDBJ databases">
        <authorList>
            <person name="Meier V. D."/>
        </authorList>
    </citation>
    <scope>NUCLEOTIDE SEQUENCE</scope>
    <source>
        <strain evidence="6">AVDCRST_MAG54</strain>
    </source>
</reference>
<dbReference type="InterPro" id="IPR036271">
    <property type="entry name" value="Tet_transcr_reg_TetR-rel_C_sf"/>
</dbReference>
<dbReference type="InterPro" id="IPR001647">
    <property type="entry name" value="HTH_TetR"/>
</dbReference>
<keyword evidence="1" id="KW-0805">Transcription regulation</keyword>
<organism evidence="6">
    <name type="scientific">uncultured Actinomycetospora sp</name>
    <dbReference type="NCBI Taxonomy" id="1135996"/>
    <lineage>
        <taxon>Bacteria</taxon>
        <taxon>Bacillati</taxon>
        <taxon>Actinomycetota</taxon>
        <taxon>Actinomycetes</taxon>
        <taxon>Pseudonocardiales</taxon>
        <taxon>Pseudonocardiaceae</taxon>
        <taxon>Actinomycetospora</taxon>
        <taxon>environmental samples</taxon>
    </lineage>
</organism>
<gene>
    <name evidence="6" type="ORF">AVDCRST_MAG54-3480</name>
</gene>
<proteinExistence type="predicted"/>
<dbReference type="GO" id="GO:0000976">
    <property type="term" value="F:transcription cis-regulatory region binding"/>
    <property type="evidence" value="ECO:0007669"/>
    <property type="project" value="TreeGrafter"/>
</dbReference>
<sequence length="211" mass="22450">MDARSQGLGRPREPDIDQRLLVATRELLAEVGYARLTVDAVAGRAGAGKAAIYRRYASRTELIYAALFADPALLHRADVVDTGSLAGDLSAEAADLLALFGDPVAQAAVPGLLVDLAADSAFAERARDVYVGANLADYAEYLRRERARRGVHRLGPGDDPRLLHAVLAGTVYAWVGMLRWEPQADLAERLGVLVAAGVTAGPATPIPDELR</sequence>
<dbReference type="InterPro" id="IPR050109">
    <property type="entry name" value="HTH-type_TetR-like_transc_reg"/>
</dbReference>
<feature type="domain" description="HTH tetR-type" evidence="5">
    <location>
        <begin position="14"/>
        <end position="74"/>
    </location>
</feature>
<dbReference type="AlphaFoldDB" id="A0A6J4JJY0"/>
<accession>A0A6J4JJY0</accession>
<dbReference type="Gene3D" id="1.10.357.10">
    <property type="entry name" value="Tetracycline Repressor, domain 2"/>
    <property type="match status" value="1"/>
</dbReference>
<name>A0A6J4JJY0_9PSEU</name>
<dbReference type="PRINTS" id="PR00455">
    <property type="entry name" value="HTHTETR"/>
</dbReference>
<dbReference type="PANTHER" id="PTHR30055:SF148">
    <property type="entry name" value="TETR-FAMILY TRANSCRIPTIONAL REGULATOR"/>
    <property type="match status" value="1"/>
</dbReference>
<dbReference type="SUPFAM" id="SSF46689">
    <property type="entry name" value="Homeodomain-like"/>
    <property type="match status" value="1"/>
</dbReference>
<evidence type="ECO:0000313" key="6">
    <source>
        <dbReference type="EMBL" id="CAA9279454.1"/>
    </source>
</evidence>
<dbReference type="SUPFAM" id="SSF48498">
    <property type="entry name" value="Tetracyclin repressor-like, C-terminal domain"/>
    <property type="match status" value="1"/>
</dbReference>
<dbReference type="EMBL" id="CADCTH010000444">
    <property type="protein sequence ID" value="CAA9279454.1"/>
    <property type="molecule type" value="Genomic_DNA"/>
</dbReference>
<dbReference type="GO" id="GO:0003700">
    <property type="term" value="F:DNA-binding transcription factor activity"/>
    <property type="evidence" value="ECO:0007669"/>
    <property type="project" value="TreeGrafter"/>
</dbReference>
<evidence type="ECO:0000259" key="5">
    <source>
        <dbReference type="PROSITE" id="PS50977"/>
    </source>
</evidence>
<keyword evidence="2 4" id="KW-0238">DNA-binding</keyword>
<dbReference type="PROSITE" id="PS50977">
    <property type="entry name" value="HTH_TETR_2"/>
    <property type="match status" value="1"/>
</dbReference>
<dbReference type="PANTHER" id="PTHR30055">
    <property type="entry name" value="HTH-TYPE TRANSCRIPTIONAL REGULATOR RUTR"/>
    <property type="match status" value="1"/>
</dbReference>
<evidence type="ECO:0000256" key="2">
    <source>
        <dbReference type="ARBA" id="ARBA00023125"/>
    </source>
</evidence>